<proteinExistence type="predicted"/>
<dbReference type="PANTHER" id="PTHR13847:SF289">
    <property type="entry name" value="GLYCINE OXIDASE"/>
    <property type="match status" value="1"/>
</dbReference>
<keyword evidence="2" id="KW-0784">Thiamine biosynthesis</keyword>
<keyword evidence="9" id="KW-1185">Reference proteome</keyword>
<dbReference type="Gene3D" id="3.50.50.60">
    <property type="entry name" value="FAD/NAD(P)-binding domain"/>
    <property type="match status" value="1"/>
</dbReference>
<dbReference type="PANTHER" id="PTHR13847">
    <property type="entry name" value="SARCOSINE DEHYDROGENASE-RELATED"/>
    <property type="match status" value="1"/>
</dbReference>
<dbReference type="Proteomes" id="UP001553031">
    <property type="component" value="Unassembled WGS sequence"/>
</dbReference>
<comment type="catalytic activity">
    <reaction evidence="4">
        <text>glycine + O2 + H2O = glyoxylate + H2O2 + NH4(+)</text>
        <dbReference type="Rhea" id="RHEA:11532"/>
        <dbReference type="ChEBI" id="CHEBI:15377"/>
        <dbReference type="ChEBI" id="CHEBI:15379"/>
        <dbReference type="ChEBI" id="CHEBI:16240"/>
        <dbReference type="ChEBI" id="CHEBI:28938"/>
        <dbReference type="ChEBI" id="CHEBI:36655"/>
        <dbReference type="ChEBI" id="CHEBI:57305"/>
        <dbReference type="EC" id="1.4.3.19"/>
    </reaction>
</comment>
<evidence type="ECO:0000256" key="5">
    <source>
        <dbReference type="ARBA" id="ARBA00050018"/>
    </source>
</evidence>
<evidence type="ECO:0000256" key="2">
    <source>
        <dbReference type="ARBA" id="ARBA00022977"/>
    </source>
</evidence>
<dbReference type="NCBIfam" id="TIGR02352">
    <property type="entry name" value="thiamin_ThiO"/>
    <property type="match status" value="1"/>
</dbReference>
<comment type="caution">
    <text evidence="8">The sequence shown here is derived from an EMBL/GenBank/DDBJ whole genome shotgun (WGS) entry which is preliminary data.</text>
</comment>
<keyword evidence="3 8" id="KW-0560">Oxidoreductase</keyword>
<gene>
    <name evidence="8" type="primary">thiO</name>
    <name evidence="8" type="ORF">AB0O96_04670</name>
</gene>
<evidence type="ECO:0000313" key="8">
    <source>
        <dbReference type="EMBL" id="MEV8157487.1"/>
    </source>
</evidence>
<dbReference type="InterPro" id="IPR012727">
    <property type="entry name" value="Gly_oxidase_ThiO"/>
</dbReference>
<dbReference type="EMBL" id="JBFBLL010000002">
    <property type="protein sequence ID" value="MEV8157487.1"/>
    <property type="molecule type" value="Genomic_DNA"/>
</dbReference>
<protein>
    <recommendedName>
        <fullName evidence="5">glycine oxidase</fullName>
        <ecNumber evidence="5">1.4.3.19</ecNumber>
    </recommendedName>
</protein>
<evidence type="ECO:0000313" key="9">
    <source>
        <dbReference type="Proteomes" id="UP001553031"/>
    </source>
</evidence>
<organism evidence="8 9">
    <name type="scientific">Kocuria salsicia</name>
    <dbReference type="NCBI Taxonomy" id="664639"/>
    <lineage>
        <taxon>Bacteria</taxon>
        <taxon>Bacillati</taxon>
        <taxon>Actinomycetota</taxon>
        <taxon>Actinomycetes</taxon>
        <taxon>Micrococcales</taxon>
        <taxon>Micrococcaceae</taxon>
        <taxon>Kocuria</taxon>
    </lineage>
</organism>
<dbReference type="InterPro" id="IPR006076">
    <property type="entry name" value="FAD-dep_OxRdtase"/>
</dbReference>
<evidence type="ECO:0000259" key="7">
    <source>
        <dbReference type="Pfam" id="PF01266"/>
    </source>
</evidence>
<dbReference type="Gene3D" id="3.30.9.10">
    <property type="entry name" value="D-Amino Acid Oxidase, subunit A, domain 2"/>
    <property type="match status" value="1"/>
</dbReference>
<sequence>MRVMPPEGGRMSENVPEHVVVAGAGLIGLATAFELRRRGTAVTVVDPRPAWGATRAAAGMLAPVAETQYGQEPLYPLMRASAAEYPRFVERVTAATGLPTGYRTEETLVVAADAADARSLSDLASHQIASGMDVQEIPVREARSLEPALAPRLAGAVRIVSDRQVDPRLLASSMVEALNSAHLETAEGATDAGPARWFTSKVDSLLTTSGRIRQVTGVRLDSGEQITADAVVLATGLTASTVGGLPQDLDLRLRPVFGDILRLRVPESVLASGEEHLLSRTVRAQVLGRPVYVVPRADHTLVLGATSREDGRESVLAGGVHQLLRDARTVVPAIDDCDVLEMMARARPGTPDDLPYLGRTSVHGLVVSTGHFRHGILLTPVASRLAAELVTGVLDPGVEHGADGEFLASTDPARHSQADTDTVSLDHPHISGGLA</sequence>
<dbReference type="Pfam" id="PF01266">
    <property type="entry name" value="DAO"/>
    <property type="match status" value="1"/>
</dbReference>
<feature type="region of interest" description="Disordered" evidence="6">
    <location>
        <begin position="403"/>
        <end position="435"/>
    </location>
</feature>
<dbReference type="EC" id="1.4.3.19" evidence="5"/>
<dbReference type="SUPFAM" id="SSF54373">
    <property type="entry name" value="FAD-linked reductases, C-terminal domain"/>
    <property type="match status" value="1"/>
</dbReference>
<dbReference type="InterPro" id="IPR036188">
    <property type="entry name" value="FAD/NAD-bd_sf"/>
</dbReference>
<accession>A0ABV3KB36</accession>
<feature type="compositionally biased region" description="Basic and acidic residues" evidence="6">
    <location>
        <begin position="412"/>
        <end position="429"/>
    </location>
</feature>
<name>A0ABV3KB36_9MICC</name>
<evidence type="ECO:0000256" key="1">
    <source>
        <dbReference type="ARBA" id="ARBA00004948"/>
    </source>
</evidence>
<feature type="domain" description="FAD dependent oxidoreductase" evidence="7">
    <location>
        <begin position="18"/>
        <end position="389"/>
    </location>
</feature>
<dbReference type="SUPFAM" id="SSF51905">
    <property type="entry name" value="FAD/NAD(P)-binding domain"/>
    <property type="match status" value="1"/>
</dbReference>
<evidence type="ECO:0000256" key="4">
    <source>
        <dbReference type="ARBA" id="ARBA00049872"/>
    </source>
</evidence>
<evidence type="ECO:0000256" key="6">
    <source>
        <dbReference type="SAM" id="MobiDB-lite"/>
    </source>
</evidence>
<reference evidence="8 9" key="1">
    <citation type="submission" date="2024-06" db="EMBL/GenBank/DDBJ databases">
        <title>The Natural Products Discovery Center: Release of the First 8490 Sequenced Strains for Exploring Actinobacteria Biosynthetic Diversity.</title>
        <authorList>
            <person name="Kalkreuter E."/>
            <person name="Kautsar S.A."/>
            <person name="Yang D."/>
            <person name="Bader C.D."/>
            <person name="Teijaro C.N."/>
            <person name="Fluegel L."/>
            <person name="Davis C.M."/>
            <person name="Simpson J.R."/>
            <person name="Lauterbach L."/>
            <person name="Steele A.D."/>
            <person name="Gui C."/>
            <person name="Meng S."/>
            <person name="Li G."/>
            <person name="Viehrig K."/>
            <person name="Ye F."/>
            <person name="Su P."/>
            <person name="Kiefer A.F."/>
            <person name="Nichols A."/>
            <person name="Cepeda A.J."/>
            <person name="Yan W."/>
            <person name="Fan B."/>
            <person name="Jiang Y."/>
            <person name="Adhikari A."/>
            <person name="Zheng C.-J."/>
            <person name="Schuster L."/>
            <person name="Cowan T.M."/>
            <person name="Smanski M.J."/>
            <person name="Chevrette M.G."/>
            <person name="De Carvalho L.P.S."/>
            <person name="Shen B."/>
        </authorList>
    </citation>
    <scope>NUCLEOTIDE SEQUENCE [LARGE SCALE GENOMIC DNA]</scope>
    <source>
        <strain evidence="8 9">NPDC079179</strain>
    </source>
</reference>
<evidence type="ECO:0000256" key="3">
    <source>
        <dbReference type="ARBA" id="ARBA00023002"/>
    </source>
</evidence>
<comment type="pathway">
    <text evidence="1">Cofactor biosynthesis; thiamine diphosphate biosynthesis.</text>
</comment>
<dbReference type="GO" id="GO:0043799">
    <property type="term" value="F:glycine oxidase activity"/>
    <property type="evidence" value="ECO:0007669"/>
    <property type="project" value="UniProtKB-EC"/>
</dbReference>